<feature type="compositionally biased region" description="Polar residues" evidence="2">
    <location>
        <begin position="348"/>
        <end position="360"/>
    </location>
</feature>
<dbReference type="GO" id="GO:0003712">
    <property type="term" value="F:transcription coregulator activity"/>
    <property type="evidence" value="ECO:0007669"/>
    <property type="project" value="TreeGrafter"/>
</dbReference>
<keyword evidence="1" id="KW-0175">Coiled coil</keyword>
<proteinExistence type="predicted"/>
<feature type="compositionally biased region" description="Polar residues" evidence="2">
    <location>
        <begin position="173"/>
        <end position="189"/>
    </location>
</feature>
<dbReference type="HOGENOM" id="CLU_065227_0_0_1"/>
<evidence type="ECO:0000256" key="2">
    <source>
        <dbReference type="SAM" id="MobiDB-lite"/>
    </source>
</evidence>
<dbReference type="STRING" id="126957.T1ITI9"/>
<accession>T1ITI9</accession>
<dbReference type="PANTHER" id="PTHR22654">
    <property type="entry name" value="G PROTEIN PATHWAY SUPPRESSOR 2"/>
    <property type="match status" value="1"/>
</dbReference>
<protein>
    <recommendedName>
        <fullName evidence="5">G protein pathway suppressor 2</fullName>
    </recommendedName>
</protein>
<dbReference type="InterPro" id="IPR026094">
    <property type="entry name" value="GPS2"/>
</dbReference>
<dbReference type="GO" id="GO:0005667">
    <property type="term" value="C:transcription regulator complex"/>
    <property type="evidence" value="ECO:0007669"/>
    <property type="project" value="TreeGrafter"/>
</dbReference>
<dbReference type="PANTHER" id="PTHR22654:SF2">
    <property type="entry name" value="G PROTEIN PATHWAY SUPPRESSOR 2"/>
    <property type="match status" value="1"/>
</dbReference>
<feature type="region of interest" description="Disordered" evidence="2">
    <location>
        <begin position="144"/>
        <end position="244"/>
    </location>
</feature>
<evidence type="ECO:0000256" key="1">
    <source>
        <dbReference type="SAM" id="Coils"/>
    </source>
</evidence>
<dbReference type="GO" id="GO:0006357">
    <property type="term" value="P:regulation of transcription by RNA polymerase II"/>
    <property type="evidence" value="ECO:0007669"/>
    <property type="project" value="TreeGrafter"/>
</dbReference>
<organism evidence="3 4">
    <name type="scientific">Strigamia maritima</name>
    <name type="common">European centipede</name>
    <name type="synonym">Geophilus maritimus</name>
    <dbReference type="NCBI Taxonomy" id="126957"/>
    <lineage>
        <taxon>Eukaryota</taxon>
        <taxon>Metazoa</taxon>
        <taxon>Ecdysozoa</taxon>
        <taxon>Arthropoda</taxon>
        <taxon>Myriapoda</taxon>
        <taxon>Chilopoda</taxon>
        <taxon>Pleurostigmophora</taxon>
        <taxon>Geophilomorpha</taxon>
        <taxon>Linotaeniidae</taxon>
        <taxon>Strigamia</taxon>
    </lineage>
</organism>
<dbReference type="AlphaFoldDB" id="T1ITI9"/>
<feature type="region of interest" description="Disordered" evidence="2">
    <location>
        <begin position="304"/>
        <end position="360"/>
    </location>
</feature>
<dbReference type="eggNOG" id="ENOG502RFJB">
    <property type="taxonomic scope" value="Eukaryota"/>
</dbReference>
<name>T1ITI9_STRMM</name>
<feature type="coiled-coil region" evidence="1">
    <location>
        <begin position="25"/>
        <end position="91"/>
    </location>
</feature>
<dbReference type="EMBL" id="JH431485">
    <property type="status" value="NOT_ANNOTATED_CDS"/>
    <property type="molecule type" value="Genomic_DNA"/>
</dbReference>
<feature type="compositionally biased region" description="Low complexity" evidence="2">
    <location>
        <begin position="321"/>
        <end position="337"/>
    </location>
</feature>
<evidence type="ECO:0000313" key="3">
    <source>
        <dbReference type="EnsemblMetazoa" id="SMAR004439-PA"/>
    </source>
</evidence>
<dbReference type="Pfam" id="PF15991">
    <property type="entry name" value="G_path_suppress"/>
    <property type="match status" value="1"/>
</dbReference>
<dbReference type="OMA" id="QRSEQMW"/>
<dbReference type="EnsemblMetazoa" id="SMAR004439-RA">
    <property type="protein sequence ID" value="SMAR004439-PA"/>
    <property type="gene ID" value="SMAR004439"/>
</dbReference>
<dbReference type="Proteomes" id="UP000014500">
    <property type="component" value="Unassembled WGS sequence"/>
</dbReference>
<reference evidence="3" key="2">
    <citation type="submission" date="2015-02" db="UniProtKB">
        <authorList>
            <consortium name="EnsemblMetazoa"/>
        </authorList>
    </citation>
    <scope>IDENTIFICATION</scope>
</reference>
<reference evidence="4" key="1">
    <citation type="submission" date="2011-05" db="EMBL/GenBank/DDBJ databases">
        <authorList>
            <person name="Richards S.R."/>
            <person name="Qu J."/>
            <person name="Jiang H."/>
            <person name="Jhangiani S.N."/>
            <person name="Agravi P."/>
            <person name="Goodspeed R."/>
            <person name="Gross S."/>
            <person name="Mandapat C."/>
            <person name="Jackson L."/>
            <person name="Mathew T."/>
            <person name="Pu L."/>
            <person name="Thornton R."/>
            <person name="Saada N."/>
            <person name="Wilczek-Boney K.B."/>
            <person name="Lee S."/>
            <person name="Kovar C."/>
            <person name="Wu Y."/>
            <person name="Scherer S.E."/>
            <person name="Worley K.C."/>
            <person name="Muzny D.M."/>
            <person name="Gibbs R."/>
        </authorList>
    </citation>
    <scope>NUCLEOTIDE SEQUENCE</scope>
    <source>
        <strain evidence="4">Brora</strain>
    </source>
</reference>
<sequence>MPALIERPKMSRAMWETLKNHIVKERQKKKQEQEADAAIERMRRERENKQKQDVMTLEETKEQIQHLEQRLGQLKDEKHQLFLQLKKVLNEDEIRRRAVPKETNDMLTFGHGYPPPMQMGRHPVFLQTGAIPGRNTLYKMGMPQQHHLTSASLKRPRSPSPPMATYSPGYSFKAQTSQNPKLSSYSQSGGAYYHHHGSSQTVSSTPPYSSQPVYTYSTHSSYPPGPVPTGAQQSPSGSAEPKHVPHSYHVQHLPTQSYGPPLPSQLEQSAHKSGYAEEMYYGVQGSIPLRTSSGVHHGQTLVLAPQQSKPGGITSGYPVRGQGTSSSSGNFQSQPSQHQTAYVGPRHSFSNQGQSAGRYY</sequence>
<dbReference type="PhylomeDB" id="T1ITI9"/>
<evidence type="ECO:0000313" key="4">
    <source>
        <dbReference type="Proteomes" id="UP000014500"/>
    </source>
</evidence>
<evidence type="ECO:0008006" key="5">
    <source>
        <dbReference type="Google" id="ProtNLM"/>
    </source>
</evidence>
<feature type="compositionally biased region" description="Polar residues" evidence="2">
    <location>
        <begin position="198"/>
        <end position="221"/>
    </location>
</feature>
<keyword evidence="4" id="KW-1185">Reference proteome</keyword>